<proteinExistence type="inferred from homology"/>
<evidence type="ECO:0000256" key="1">
    <source>
        <dbReference type="ARBA" id="ARBA00004141"/>
    </source>
</evidence>
<evidence type="ECO:0000256" key="7">
    <source>
        <dbReference type="ARBA" id="ARBA00022989"/>
    </source>
</evidence>
<name>A0AAP0FXG9_9ASPA</name>
<evidence type="ECO:0000256" key="5">
    <source>
        <dbReference type="ARBA" id="ARBA00022692"/>
    </source>
</evidence>
<evidence type="ECO:0000256" key="2">
    <source>
        <dbReference type="ARBA" id="ARBA00008440"/>
    </source>
</evidence>
<evidence type="ECO:0000313" key="13">
    <source>
        <dbReference type="EMBL" id="KAK8921609.1"/>
    </source>
</evidence>
<feature type="domain" description="K+ potassium transporter integral membrane" evidence="11">
    <location>
        <begin position="15"/>
        <end position="196"/>
    </location>
</feature>
<feature type="transmembrane region" description="Helical" evidence="10">
    <location>
        <begin position="154"/>
        <end position="174"/>
    </location>
</feature>
<keyword evidence="4" id="KW-0633">Potassium transport</keyword>
<keyword evidence="7 10" id="KW-1133">Transmembrane helix</keyword>
<accession>A0AAP0FXG9</accession>
<dbReference type="PANTHER" id="PTHR30540:SF88">
    <property type="entry name" value="POTASSIUM TRANSPORTER 13-RELATED"/>
    <property type="match status" value="1"/>
</dbReference>
<feature type="transmembrane region" description="Helical" evidence="10">
    <location>
        <begin position="20"/>
        <end position="50"/>
    </location>
</feature>
<feature type="transmembrane region" description="Helical" evidence="10">
    <location>
        <begin position="97"/>
        <end position="121"/>
    </location>
</feature>
<gene>
    <name evidence="13" type="primary">HAK13</name>
    <name evidence="13" type="ORF">KSP39_PZI020464</name>
</gene>
<dbReference type="Pfam" id="PF02705">
    <property type="entry name" value="K_trans"/>
    <property type="match status" value="1"/>
</dbReference>
<dbReference type="InterPro" id="IPR053952">
    <property type="entry name" value="K_trans_C"/>
</dbReference>
<keyword evidence="8" id="KW-0406">Ion transport</keyword>
<keyword evidence="6" id="KW-0630">Potassium</keyword>
<feature type="transmembrane region" description="Helical" evidence="10">
    <location>
        <begin position="128"/>
        <end position="148"/>
    </location>
</feature>
<sequence length="409" mass="45588">MFADLGHFSKLSLRVPESIFWPVYVIATLATIVGSQASISATFSLISQCMSLNCFPPVKIIHTSNHVHGQIYIPEINWILMLLCLSVTIGFRDTELIGNAFVLAVITVMFVTTCLMFLIIVTVWNRSILLAALFTILFGSVELLYLLACLTNVSYGGWFPLVLSLFILSIMAIWHYGTSRKLCYELENSVQLDSILSCSSDLGIVRVPGIALVFSSTPGGIPPMFSHFITNFPAFHRIIIFVSIQILAVPKVPPEDRFLITAVGPRDSGFFGCIVRFGYKDDRDDACEFENQLLKKVADHLLRDASEISAIHWPSDVLVDDISTPSESNEEREVPVREEVRELLVQREAGVAYMTGHTCVKSHSSSSFLKVIAIDLIYGFLRRNCRRTITVRLGLPHASLIQVGIVYHV</sequence>
<dbReference type="GO" id="GO:0016020">
    <property type="term" value="C:membrane"/>
    <property type="evidence" value="ECO:0007669"/>
    <property type="project" value="UniProtKB-SubCell"/>
</dbReference>
<dbReference type="InterPro" id="IPR053951">
    <property type="entry name" value="K_trans_N"/>
</dbReference>
<dbReference type="AlphaFoldDB" id="A0AAP0FXG9"/>
<dbReference type="EMBL" id="JBBWWQ010000018">
    <property type="protein sequence ID" value="KAK8921609.1"/>
    <property type="molecule type" value="Genomic_DNA"/>
</dbReference>
<evidence type="ECO:0000313" key="14">
    <source>
        <dbReference type="Proteomes" id="UP001418222"/>
    </source>
</evidence>
<dbReference type="PANTHER" id="PTHR30540">
    <property type="entry name" value="OSMOTIC STRESS POTASSIUM TRANSPORTER"/>
    <property type="match status" value="1"/>
</dbReference>
<evidence type="ECO:0000256" key="8">
    <source>
        <dbReference type="ARBA" id="ARBA00023065"/>
    </source>
</evidence>
<comment type="subcellular location">
    <subcellularLocation>
        <location evidence="1">Membrane</location>
        <topology evidence="1">Multi-pass membrane protein</topology>
    </subcellularLocation>
</comment>
<feature type="domain" description="K+ potassium transporter C-terminal" evidence="12">
    <location>
        <begin position="208"/>
        <end position="408"/>
    </location>
</feature>
<dbReference type="InterPro" id="IPR003855">
    <property type="entry name" value="K+_transporter"/>
</dbReference>
<organism evidence="13 14">
    <name type="scientific">Platanthera zijinensis</name>
    <dbReference type="NCBI Taxonomy" id="2320716"/>
    <lineage>
        <taxon>Eukaryota</taxon>
        <taxon>Viridiplantae</taxon>
        <taxon>Streptophyta</taxon>
        <taxon>Embryophyta</taxon>
        <taxon>Tracheophyta</taxon>
        <taxon>Spermatophyta</taxon>
        <taxon>Magnoliopsida</taxon>
        <taxon>Liliopsida</taxon>
        <taxon>Asparagales</taxon>
        <taxon>Orchidaceae</taxon>
        <taxon>Orchidoideae</taxon>
        <taxon>Orchideae</taxon>
        <taxon>Orchidinae</taxon>
        <taxon>Platanthera</taxon>
    </lineage>
</organism>
<protein>
    <submittedName>
        <fullName evidence="13">Potassium transporter 13</fullName>
    </submittedName>
</protein>
<keyword evidence="3" id="KW-0813">Transport</keyword>
<dbReference type="Pfam" id="PF22776">
    <property type="entry name" value="K_trans_C"/>
    <property type="match status" value="1"/>
</dbReference>
<evidence type="ECO:0000256" key="6">
    <source>
        <dbReference type="ARBA" id="ARBA00022958"/>
    </source>
</evidence>
<keyword evidence="5 10" id="KW-0812">Transmembrane</keyword>
<keyword evidence="9 10" id="KW-0472">Membrane</keyword>
<evidence type="ECO:0000256" key="9">
    <source>
        <dbReference type="ARBA" id="ARBA00023136"/>
    </source>
</evidence>
<dbReference type="Proteomes" id="UP001418222">
    <property type="component" value="Unassembled WGS sequence"/>
</dbReference>
<evidence type="ECO:0000256" key="3">
    <source>
        <dbReference type="ARBA" id="ARBA00022448"/>
    </source>
</evidence>
<evidence type="ECO:0000259" key="11">
    <source>
        <dbReference type="Pfam" id="PF02705"/>
    </source>
</evidence>
<keyword evidence="14" id="KW-1185">Reference proteome</keyword>
<evidence type="ECO:0000256" key="10">
    <source>
        <dbReference type="SAM" id="Phobius"/>
    </source>
</evidence>
<evidence type="ECO:0000259" key="12">
    <source>
        <dbReference type="Pfam" id="PF22776"/>
    </source>
</evidence>
<evidence type="ECO:0000256" key="4">
    <source>
        <dbReference type="ARBA" id="ARBA00022538"/>
    </source>
</evidence>
<comment type="similarity">
    <text evidence="2">Belongs to the HAK/KUP transporter (TC 2.A.72.3) family.</text>
</comment>
<comment type="caution">
    <text evidence="13">The sequence shown here is derived from an EMBL/GenBank/DDBJ whole genome shotgun (WGS) entry which is preliminary data.</text>
</comment>
<dbReference type="GO" id="GO:0015079">
    <property type="term" value="F:potassium ion transmembrane transporter activity"/>
    <property type="evidence" value="ECO:0007669"/>
    <property type="project" value="InterPro"/>
</dbReference>
<reference evidence="13 14" key="1">
    <citation type="journal article" date="2022" name="Nat. Plants">
        <title>Genomes of leafy and leafless Platanthera orchids illuminate the evolution of mycoheterotrophy.</title>
        <authorList>
            <person name="Li M.H."/>
            <person name="Liu K.W."/>
            <person name="Li Z."/>
            <person name="Lu H.C."/>
            <person name="Ye Q.L."/>
            <person name="Zhang D."/>
            <person name="Wang J.Y."/>
            <person name="Li Y.F."/>
            <person name="Zhong Z.M."/>
            <person name="Liu X."/>
            <person name="Yu X."/>
            <person name="Liu D.K."/>
            <person name="Tu X.D."/>
            <person name="Liu B."/>
            <person name="Hao Y."/>
            <person name="Liao X.Y."/>
            <person name="Jiang Y.T."/>
            <person name="Sun W.H."/>
            <person name="Chen J."/>
            <person name="Chen Y.Q."/>
            <person name="Ai Y."/>
            <person name="Zhai J.W."/>
            <person name="Wu S.S."/>
            <person name="Zhou Z."/>
            <person name="Hsiao Y.Y."/>
            <person name="Wu W.L."/>
            <person name="Chen Y.Y."/>
            <person name="Lin Y.F."/>
            <person name="Hsu J.L."/>
            <person name="Li C.Y."/>
            <person name="Wang Z.W."/>
            <person name="Zhao X."/>
            <person name="Zhong W.Y."/>
            <person name="Ma X.K."/>
            <person name="Ma L."/>
            <person name="Huang J."/>
            <person name="Chen G.Z."/>
            <person name="Huang M.Z."/>
            <person name="Huang L."/>
            <person name="Peng D.H."/>
            <person name="Luo Y.B."/>
            <person name="Zou S.Q."/>
            <person name="Chen S.P."/>
            <person name="Lan S."/>
            <person name="Tsai W.C."/>
            <person name="Van de Peer Y."/>
            <person name="Liu Z.J."/>
        </authorList>
    </citation>
    <scope>NUCLEOTIDE SEQUENCE [LARGE SCALE GENOMIC DNA]</scope>
    <source>
        <strain evidence="13">Lor287</strain>
    </source>
</reference>